<evidence type="ECO:0000313" key="2">
    <source>
        <dbReference type="Proteomes" id="UP000176846"/>
    </source>
</evidence>
<gene>
    <name evidence="1" type="ORF">A2936_04560</name>
</gene>
<comment type="caution">
    <text evidence="1">The sequence shown here is derived from an EMBL/GenBank/DDBJ whole genome shotgun (WGS) entry which is preliminary data.</text>
</comment>
<accession>A0A1F7UV78</accession>
<protein>
    <submittedName>
        <fullName evidence="1">Uncharacterized protein</fullName>
    </submittedName>
</protein>
<dbReference type="Proteomes" id="UP000176846">
    <property type="component" value="Unassembled WGS sequence"/>
</dbReference>
<evidence type="ECO:0000313" key="1">
    <source>
        <dbReference type="EMBL" id="OGL81628.1"/>
    </source>
</evidence>
<dbReference type="EMBL" id="MGEK01000026">
    <property type="protein sequence ID" value="OGL81628.1"/>
    <property type="molecule type" value="Genomic_DNA"/>
</dbReference>
<sequence>MYNWSTDEERLKKNPEKYAIWRLEQMVNFGIGSSKIKEADLKRYWDRIEIDESRRKFLAILLHK</sequence>
<name>A0A1F7UV78_9BACT</name>
<proteinExistence type="predicted"/>
<organism evidence="1 2">
    <name type="scientific">Candidatus Uhrbacteria bacterium RIFCSPLOWO2_01_FULL_47_25</name>
    <dbReference type="NCBI Taxonomy" id="1802402"/>
    <lineage>
        <taxon>Bacteria</taxon>
        <taxon>Candidatus Uhriibacteriota</taxon>
    </lineage>
</organism>
<reference evidence="1 2" key="1">
    <citation type="journal article" date="2016" name="Nat. Commun.">
        <title>Thousands of microbial genomes shed light on interconnected biogeochemical processes in an aquifer system.</title>
        <authorList>
            <person name="Anantharaman K."/>
            <person name="Brown C.T."/>
            <person name="Hug L.A."/>
            <person name="Sharon I."/>
            <person name="Castelle C.J."/>
            <person name="Probst A.J."/>
            <person name="Thomas B.C."/>
            <person name="Singh A."/>
            <person name="Wilkins M.J."/>
            <person name="Karaoz U."/>
            <person name="Brodie E.L."/>
            <person name="Williams K.H."/>
            <person name="Hubbard S.S."/>
            <person name="Banfield J.F."/>
        </authorList>
    </citation>
    <scope>NUCLEOTIDE SEQUENCE [LARGE SCALE GENOMIC DNA]</scope>
</reference>
<dbReference type="AlphaFoldDB" id="A0A1F7UV78"/>